<feature type="transmembrane region" description="Helical" evidence="10">
    <location>
        <begin position="239"/>
        <end position="266"/>
    </location>
</feature>
<evidence type="ECO:0000256" key="1">
    <source>
        <dbReference type="ARBA" id="ARBA00004651"/>
    </source>
</evidence>
<dbReference type="CDD" id="cd13140">
    <property type="entry name" value="MATE_like_1"/>
    <property type="match status" value="1"/>
</dbReference>
<dbReference type="RefSeq" id="WP_006927463.1">
    <property type="nucleotide sequence ID" value="NZ_CM001402.1"/>
</dbReference>
<dbReference type="eggNOG" id="COG0534">
    <property type="taxonomic scope" value="Bacteria"/>
</dbReference>
<dbReference type="AlphaFoldDB" id="H1XU31"/>
<keyword evidence="13" id="KW-1185">Reference proteome</keyword>
<evidence type="ECO:0000256" key="10">
    <source>
        <dbReference type="SAM" id="Phobius"/>
    </source>
</evidence>
<evidence type="ECO:0000256" key="6">
    <source>
        <dbReference type="ARBA" id="ARBA00022989"/>
    </source>
</evidence>
<feature type="transmembrane region" description="Helical" evidence="10">
    <location>
        <begin position="388"/>
        <end position="407"/>
    </location>
</feature>
<feature type="transmembrane region" description="Helical" evidence="10">
    <location>
        <begin position="319"/>
        <end position="339"/>
    </location>
</feature>
<dbReference type="Proteomes" id="UP000004671">
    <property type="component" value="Chromosome"/>
</dbReference>
<feature type="transmembrane region" description="Helical" evidence="10">
    <location>
        <begin position="20"/>
        <end position="43"/>
    </location>
</feature>
<protein>
    <recommendedName>
        <fullName evidence="9">Multidrug-efflux transporter</fullName>
    </recommendedName>
</protein>
<dbReference type="STRING" id="880073.Cabys_122"/>
<dbReference type="PaxDb" id="880073-Calab_0837"/>
<gene>
    <name evidence="11" type="ORF">Cabys_122</name>
    <name evidence="12" type="ORF">Calab_0837</name>
</gene>
<organism evidence="12 13">
    <name type="scientific">Caldithrix abyssi DSM 13497</name>
    <dbReference type="NCBI Taxonomy" id="880073"/>
    <lineage>
        <taxon>Bacteria</taxon>
        <taxon>Pseudomonadati</taxon>
        <taxon>Calditrichota</taxon>
        <taxon>Calditrichia</taxon>
        <taxon>Calditrichales</taxon>
        <taxon>Calditrichaceae</taxon>
        <taxon>Caldithrix</taxon>
    </lineage>
</organism>
<dbReference type="InParanoid" id="H1XU31"/>
<feature type="transmembrane region" description="Helical" evidence="10">
    <location>
        <begin position="359"/>
        <end position="376"/>
    </location>
</feature>
<keyword evidence="2" id="KW-0813">Transport</keyword>
<sequence length="459" mass="50050">MKNDFQPIIYRNIHGTIFRLSLPGMISSVLETLFQLIDAYWVGRLGADALAAIGGCAFILWAIFSLTALSVNGIAALVAQNIGAQKAEEGRVAAGQGLILNTLTVVFAGGLVYLFQNDLYRLMGFDARVLSLARQYMSIILSGMIFIFWFTAFEAVFRGLGDTKTPMIVLAFGLTLNAIADPFFIFGWWIFPEMGIGGAAFATVVSELAAVVGLWWLLKRKHYLPTFNRRLIIDRALMKKLMAIGAPVAFGGFFFSIIYVVLTRIIAQFGMEAIAAIGIGHRIEGIAWFACVGFSVAASTLVGQNVGAGRIKQAAKAAWLVNGYGVAILLIVSAIYYFFPDVLMGVFTQDPLVQKIGTDYLRIIALFEIFLALEVIMEGAFSGAGYTLPVMLVSVPITAARIPLAYLLAVNMGLGANGIWWAIAITTGLKGFLNAVLFATGIWKRKLQREVNHEIEQNR</sequence>
<feature type="transmembrane region" description="Helical" evidence="10">
    <location>
        <begin position="49"/>
        <end position="78"/>
    </location>
</feature>
<proteinExistence type="predicted"/>
<evidence type="ECO:0000256" key="2">
    <source>
        <dbReference type="ARBA" id="ARBA00022448"/>
    </source>
</evidence>
<name>H1XU31_CALAY</name>
<keyword evidence="6 10" id="KW-1133">Transmembrane helix</keyword>
<dbReference type="GO" id="GO:0006811">
    <property type="term" value="P:monoatomic ion transport"/>
    <property type="evidence" value="ECO:0007669"/>
    <property type="project" value="UniProtKB-KW"/>
</dbReference>
<accession>H1XU31</accession>
<dbReference type="EMBL" id="CP018099">
    <property type="protein sequence ID" value="APF16873.1"/>
    <property type="molecule type" value="Genomic_DNA"/>
</dbReference>
<dbReference type="GO" id="GO:0015297">
    <property type="term" value="F:antiporter activity"/>
    <property type="evidence" value="ECO:0007669"/>
    <property type="project" value="UniProtKB-KW"/>
</dbReference>
<dbReference type="OrthoDB" id="9776324at2"/>
<feature type="transmembrane region" description="Helical" evidence="10">
    <location>
        <begin position="286"/>
        <end position="307"/>
    </location>
</feature>
<feature type="transmembrane region" description="Helical" evidence="10">
    <location>
        <begin position="169"/>
        <end position="190"/>
    </location>
</feature>
<dbReference type="Proteomes" id="UP000183868">
    <property type="component" value="Chromosome"/>
</dbReference>
<evidence type="ECO:0000256" key="3">
    <source>
        <dbReference type="ARBA" id="ARBA00022449"/>
    </source>
</evidence>
<feature type="transmembrane region" description="Helical" evidence="10">
    <location>
        <begin position="136"/>
        <end position="157"/>
    </location>
</feature>
<dbReference type="KEGG" id="caby:Cabys_122"/>
<evidence type="ECO:0000256" key="8">
    <source>
        <dbReference type="ARBA" id="ARBA00023136"/>
    </source>
</evidence>
<keyword evidence="3" id="KW-0050">Antiport</keyword>
<dbReference type="Pfam" id="PF01554">
    <property type="entry name" value="MatE"/>
    <property type="match status" value="2"/>
</dbReference>
<dbReference type="PIRSF" id="PIRSF006603">
    <property type="entry name" value="DinF"/>
    <property type="match status" value="1"/>
</dbReference>
<dbReference type="PANTHER" id="PTHR43298:SF2">
    <property type="entry name" value="FMN_FAD EXPORTER YEEO-RELATED"/>
    <property type="match status" value="1"/>
</dbReference>
<evidence type="ECO:0000256" key="7">
    <source>
        <dbReference type="ARBA" id="ARBA00023065"/>
    </source>
</evidence>
<keyword evidence="8 10" id="KW-0472">Membrane</keyword>
<dbReference type="HOGENOM" id="CLU_012893_5_3_0"/>
<evidence type="ECO:0000313" key="11">
    <source>
        <dbReference type="EMBL" id="APF16873.1"/>
    </source>
</evidence>
<feature type="transmembrane region" description="Helical" evidence="10">
    <location>
        <begin position="196"/>
        <end position="218"/>
    </location>
</feature>
<evidence type="ECO:0000256" key="4">
    <source>
        <dbReference type="ARBA" id="ARBA00022475"/>
    </source>
</evidence>
<evidence type="ECO:0000313" key="12">
    <source>
        <dbReference type="EMBL" id="EHO40474.1"/>
    </source>
</evidence>
<dbReference type="GO" id="GO:0005886">
    <property type="term" value="C:plasma membrane"/>
    <property type="evidence" value="ECO:0007669"/>
    <property type="project" value="UniProtKB-SubCell"/>
</dbReference>
<feature type="transmembrane region" description="Helical" evidence="10">
    <location>
        <begin position="98"/>
        <end position="116"/>
    </location>
</feature>
<evidence type="ECO:0000313" key="13">
    <source>
        <dbReference type="Proteomes" id="UP000004671"/>
    </source>
</evidence>
<dbReference type="InterPro" id="IPR002528">
    <property type="entry name" value="MATE_fam"/>
</dbReference>
<reference evidence="12 13" key="1">
    <citation type="submission" date="2011-09" db="EMBL/GenBank/DDBJ databases">
        <title>The permanent draft genome of Caldithrix abyssi DSM 13497.</title>
        <authorList>
            <consortium name="US DOE Joint Genome Institute (JGI-PGF)"/>
            <person name="Lucas S."/>
            <person name="Han J."/>
            <person name="Lapidus A."/>
            <person name="Bruce D."/>
            <person name="Goodwin L."/>
            <person name="Pitluck S."/>
            <person name="Peters L."/>
            <person name="Kyrpides N."/>
            <person name="Mavromatis K."/>
            <person name="Ivanova N."/>
            <person name="Mikhailova N."/>
            <person name="Chertkov O."/>
            <person name="Detter J.C."/>
            <person name="Tapia R."/>
            <person name="Han C."/>
            <person name="Land M."/>
            <person name="Hauser L."/>
            <person name="Markowitz V."/>
            <person name="Cheng J.-F."/>
            <person name="Hugenholtz P."/>
            <person name="Woyke T."/>
            <person name="Wu D."/>
            <person name="Spring S."/>
            <person name="Brambilla E."/>
            <person name="Klenk H.-P."/>
            <person name="Eisen J.A."/>
        </authorList>
    </citation>
    <scope>NUCLEOTIDE SEQUENCE [LARGE SCALE GENOMIC DNA]</scope>
    <source>
        <strain evidence="12 13">DSM 13497</strain>
    </source>
</reference>
<comment type="subcellular location">
    <subcellularLocation>
        <location evidence="1">Cell membrane</location>
        <topology evidence="1">Multi-pass membrane protein</topology>
    </subcellularLocation>
</comment>
<keyword evidence="7" id="KW-0406">Ion transport</keyword>
<feature type="transmembrane region" description="Helical" evidence="10">
    <location>
        <begin position="419"/>
        <end position="443"/>
    </location>
</feature>
<dbReference type="InterPro" id="IPR048279">
    <property type="entry name" value="MdtK-like"/>
</dbReference>
<evidence type="ECO:0000256" key="5">
    <source>
        <dbReference type="ARBA" id="ARBA00022692"/>
    </source>
</evidence>
<keyword evidence="5 10" id="KW-0812">Transmembrane</keyword>
<dbReference type="GO" id="GO:0042910">
    <property type="term" value="F:xenobiotic transmembrane transporter activity"/>
    <property type="evidence" value="ECO:0007669"/>
    <property type="project" value="InterPro"/>
</dbReference>
<evidence type="ECO:0000256" key="9">
    <source>
        <dbReference type="ARBA" id="ARBA00031636"/>
    </source>
</evidence>
<reference evidence="11 14" key="2">
    <citation type="submission" date="2016-11" db="EMBL/GenBank/DDBJ databases">
        <title>Genomic analysis of Caldithrix abyssi and proposal of a novel bacterial phylum Caldithrichaeota.</title>
        <authorList>
            <person name="Kublanov I."/>
            <person name="Sigalova O."/>
            <person name="Gavrilov S."/>
            <person name="Lebedinsky A."/>
            <person name="Ivanova N."/>
            <person name="Daum C."/>
            <person name="Reddy T."/>
            <person name="Klenk H.P."/>
            <person name="Goker M."/>
            <person name="Reva O."/>
            <person name="Miroshnichenko M."/>
            <person name="Kyprides N."/>
            <person name="Woyke T."/>
            <person name="Gelfand M."/>
        </authorList>
    </citation>
    <scope>NUCLEOTIDE SEQUENCE [LARGE SCALE GENOMIC DNA]</scope>
    <source>
        <strain evidence="11 14">LF13</strain>
    </source>
</reference>
<dbReference type="PANTHER" id="PTHR43298">
    <property type="entry name" value="MULTIDRUG RESISTANCE PROTEIN NORM-RELATED"/>
    <property type="match status" value="1"/>
</dbReference>
<evidence type="ECO:0000313" key="14">
    <source>
        <dbReference type="Proteomes" id="UP000183868"/>
    </source>
</evidence>
<dbReference type="EMBL" id="CM001402">
    <property type="protein sequence ID" value="EHO40474.1"/>
    <property type="molecule type" value="Genomic_DNA"/>
</dbReference>
<dbReference type="NCBIfam" id="TIGR00797">
    <property type="entry name" value="matE"/>
    <property type="match status" value="1"/>
</dbReference>
<keyword evidence="4" id="KW-1003">Cell membrane</keyword>
<dbReference type="InterPro" id="IPR050222">
    <property type="entry name" value="MATE_MdtK"/>
</dbReference>